<dbReference type="SMART" id="SM01340">
    <property type="entry name" value="DNA_mis_repair"/>
    <property type="match status" value="1"/>
</dbReference>
<keyword evidence="3" id="KW-0234">DNA repair</keyword>
<dbReference type="GO" id="GO:0140664">
    <property type="term" value="F:ATP-dependent DNA damage sensor activity"/>
    <property type="evidence" value="ECO:0007669"/>
    <property type="project" value="InterPro"/>
</dbReference>
<dbReference type="SUPFAM" id="SSF118116">
    <property type="entry name" value="DNA mismatch repair protein MutL"/>
    <property type="match status" value="1"/>
</dbReference>
<dbReference type="GO" id="GO:0030983">
    <property type="term" value="F:mismatched DNA binding"/>
    <property type="evidence" value="ECO:0007669"/>
    <property type="project" value="InterPro"/>
</dbReference>
<dbReference type="Pfam" id="PF13589">
    <property type="entry name" value="HATPase_c_3"/>
    <property type="match status" value="1"/>
</dbReference>
<dbReference type="Gene3D" id="3.30.565.10">
    <property type="entry name" value="Histidine kinase-like ATPase, C-terminal domain"/>
    <property type="match status" value="1"/>
</dbReference>
<organism evidence="7 8">
    <name type="scientific">Populus alba x Populus x berolinensis</name>
    <dbReference type="NCBI Taxonomy" id="444605"/>
    <lineage>
        <taxon>Eukaryota</taxon>
        <taxon>Viridiplantae</taxon>
        <taxon>Streptophyta</taxon>
        <taxon>Embryophyta</taxon>
        <taxon>Tracheophyta</taxon>
        <taxon>Spermatophyta</taxon>
        <taxon>Magnoliopsida</taxon>
        <taxon>eudicotyledons</taxon>
        <taxon>Gunneridae</taxon>
        <taxon>Pentapetalae</taxon>
        <taxon>rosids</taxon>
        <taxon>fabids</taxon>
        <taxon>Malpighiales</taxon>
        <taxon>Salicaceae</taxon>
        <taxon>Saliceae</taxon>
        <taxon>Populus</taxon>
    </lineage>
</organism>
<evidence type="ECO:0000256" key="4">
    <source>
        <dbReference type="SAM" id="MobiDB-lite"/>
    </source>
</evidence>
<evidence type="ECO:0000313" key="7">
    <source>
        <dbReference type="EMBL" id="KAJ6996936.1"/>
    </source>
</evidence>
<dbReference type="PROSITE" id="PS00058">
    <property type="entry name" value="DNA_MISMATCH_REPAIR_1"/>
    <property type="match status" value="1"/>
</dbReference>
<evidence type="ECO:0000313" key="8">
    <source>
        <dbReference type="Proteomes" id="UP001164929"/>
    </source>
</evidence>
<dbReference type="Gene3D" id="3.30.230.10">
    <property type="match status" value="1"/>
</dbReference>
<feature type="domain" description="DNA mismatch repair protein S5" evidence="6">
    <location>
        <begin position="213"/>
        <end position="348"/>
    </location>
</feature>
<feature type="region of interest" description="Disordered" evidence="4">
    <location>
        <begin position="1009"/>
        <end position="1055"/>
    </location>
</feature>
<evidence type="ECO:0000256" key="2">
    <source>
        <dbReference type="ARBA" id="ARBA00022763"/>
    </source>
</evidence>
<dbReference type="SUPFAM" id="SSF55874">
    <property type="entry name" value="ATPase domain of HSP90 chaperone/DNA topoisomerase II/histidine kinase"/>
    <property type="match status" value="1"/>
</dbReference>
<dbReference type="GO" id="GO:0006298">
    <property type="term" value="P:mismatch repair"/>
    <property type="evidence" value="ECO:0007669"/>
    <property type="project" value="InterPro"/>
</dbReference>
<dbReference type="Gene3D" id="3.30.1540.20">
    <property type="entry name" value="MutL, C-terminal domain, dimerisation subdomain"/>
    <property type="match status" value="2"/>
</dbReference>
<dbReference type="PANTHER" id="PTHR10073:SF47">
    <property type="entry name" value="DNA MISMATCH REPAIR PROTEIN MLH3"/>
    <property type="match status" value="1"/>
</dbReference>
<dbReference type="NCBIfam" id="TIGR00585">
    <property type="entry name" value="mutl"/>
    <property type="match status" value="1"/>
</dbReference>
<dbReference type="GO" id="GO:0032300">
    <property type="term" value="C:mismatch repair complex"/>
    <property type="evidence" value="ECO:0007669"/>
    <property type="project" value="InterPro"/>
</dbReference>
<dbReference type="InterPro" id="IPR014790">
    <property type="entry name" value="MutL_C"/>
</dbReference>
<comment type="similarity">
    <text evidence="1">Belongs to the DNA mismatch repair MutL/HexB family.</text>
</comment>
<feature type="domain" description="MutL C-terminal dimerisation" evidence="5">
    <location>
        <begin position="1123"/>
        <end position="1281"/>
    </location>
</feature>
<evidence type="ECO:0000256" key="1">
    <source>
        <dbReference type="ARBA" id="ARBA00006082"/>
    </source>
</evidence>
<feature type="compositionally biased region" description="Basic and acidic residues" evidence="4">
    <location>
        <begin position="1034"/>
        <end position="1048"/>
    </location>
</feature>
<accession>A0AAD6QUL9</accession>
<sequence>MGIIKRLPVSARSTMRSGILVFDLTRVVEELVFNSLDAGAKKVSVYVAVGTCYVKVSDDGCGISRDGLVLLGERYVTSKVQHLADMDVASGNFGFRGEALSSIADVSVLDVLTKARGMPNGYRKVMKGSKCLCLGIDDDIKDVGTTVVVRDLFYNQPVRRKYMQSSPKKILHLVKKCALRVALMHSEVSFKVVDIESEEELLCTNPSSAISLLMSGFGIEDSSSLHELNISDGVLKLSGYVSGPCSSFSIKAFQYVYINSRFVCKGPIHKLLNHLASRFEHPVLQKANSVSQKGKKIRPQPCPAYILNLSCAFSLYDLTFEPSKTHAEFKDWNPILAFIEKVVQQLWRECTVIGESSTQVTDTFQKNDIWQEGNDITSVKQDFFDADFSGFAIKKGGVKIHQSSHHLISCPLKMLNKEVDHLFHGKHDKVPQEFYSNVSEFKEEQVDKEFVLQGEYSSQTWNGSISGYMPRATKTDECHLLTSDKNFLLPDNCFLEDSFTTRERLSDHMQSHFSSSEWQNESPKIDSVARNESPGSAFSIDHYGFRNELPFSKSNIKPILQSCSSQKSLSLDRDFFAGKEAFEFLNDVSKNKRRRLCTAENVGIPKGDTIFDIFPCALPQDNASCTQRLPADTDGAEMSAAFDLLPGAYVNSSSPNGKLLAKGKGLASNSILQLEMYASGNHSSMSDWCSVTSSAFFQAKAWDAEHFPDDNASEGSKGWGKKENCWHLPDSWEIMSKPSSQDNFFSSCTSSVLDFKNSADSSKDICKLRQWQDQNNEFSRQHSDISVGETDWLLLDPGSKDPKRNDECDRQENQLRYKAFFQAKAWDAEHFPDDNASEGSKGRGKKENCWHLPDSWEIMSKPSSQDNFFSSCTSSVLDFKNSADSSKDICKLPQWQDQNNEFSLQHSDISVGETDWLLLDPGSKDPKRNDECERQENQLRYKACVRDRAAKERSRRSNSTPPFCRLKRRFISLNNHSMRKEEEPYTQLFHDWLTSPEANDFEHLPLQPSHVEEDLTQRTKSNGKNMPDTMPNKETPEGNPEHFQHPKAYDSSPEGFMPKDTQESMDYRIKWRNGCQQIANHNTSSNVGSQRNILDISSGFLHLAGNLLVPESIHKNCLQDARVLNQVDKKFIPIVAGGTLAVIDQHAADERIRLEELRQKVLSGEEKTVTYLDAEQELILPEIGYQLLHNYAEQVREWGWICNIQGSGTFKKNLNILHQQPTVITLLAVPCILGVNLSDGDLLEFLQQLSDTDGSSTLPPSVLRVLNYKACRGKCLSHWKCPFLFFSDSFRSLITRFCLDMRTCAIMFGDSLLPSECSLIVEELKQTTLCFQCAHGRPTTIPVVNLEALQKQIAKLGLLNDGSNDLWHGLRRQELSLERAAQRLSAARG</sequence>
<dbReference type="InterPro" id="IPR036890">
    <property type="entry name" value="HATPase_C_sf"/>
</dbReference>
<dbReference type="Pfam" id="PF08676">
    <property type="entry name" value="MutL_C"/>
    <property type="match status" value="1"/>
</dbReference>
<dbReference type="InterPro" id="IPR038973">
    <property type="entry name" value="MutL/Mlh/Pms-like"/>
</dbReference>
<evidence type="ECO:0000256" key="3">
    <source>
        <dbReference type="ARBA" id="ARBA00023204"/>
    </source>
</evidence>
<dbReference type="InterPro" id="IPR020568">
    <property type="entry name" value="Ribosomal_Su5_D2-typ_SF"/>
</dbReference>
<dbReference type="GO" id="GO:0005524">
    <property type="term" value="F:ATP binding"/>
    <property type="evidence" value="ECO:0007669"/>
    <property type="project" value="InterPro"/>
</dbReference>
<dbReference type="InterPro" id="IPR013507">
    <property type="entry name" value="DNA_mismatch_S5_2-like"/>
</dbReference>
<gene>
    <name evidence="7" type="ORF">NC653_013504</name>
</gene>
<keyword evidence="8" id="KW-1185">Reference proteome</keyword>
<evidence type="ECO:0000259" key="5">
    <source>
        <dbReference type="SMART" id="SM00853"/>
    </source>
</evidence>
<dbReference type="SUPFAM" id="SSF54211">
    <property type="entry name" value="Ribosomal protein S5 domain 2-like"/>
    <property type="match status" value="1"/>
</dbReference>
<dbReference type="InterPro" id="IPR014762">
    <property type="entry name" value="DNA_mismatch_repair_CS"/>
</dbReference>
<protein>
    <submittedName>
        <fullName evidence="7">DNA mismatch repair protein MLH3 isoform X1</fullName>
    </submittedName>
</protein>
<comment type="caution">
    <text evidence="7">The sequence shown here is derived from an EMBL/GenBank/DDBJ whole genome shotgun (WGS) entry which is preliminary data.</text>
</comment>
<dbReference type="InterPro" id="IPR002099">
    <property type="entry name" value="MutL/Mlh/PMS"/>
</dbReference>
<dbReference type="Pfam" id="PF01119">
    <property type="entry name" value="DNA_mis_repair"/>
    <property type="match status" value="1"/>
</dbReference>
<dbReference type="InterPro" id="IPR037198">
    <property type="entry name" value="MutL_C_sf"/>
</dbReference>
<dbReference type="SMART" id="SM00853">
    <property type="entry name" value="MutL_C"/>
    <property type="match status" value="1"/>
</dbReference>
<keyword evidence="2" id="KW-0227">DNA damage</keyword>
<reference evidence="7" key="1">
    <citation type="journal article" date="2023" name="Mol. Ecol. Resour.">
        <title>Chromosome-level genome assembly of a triploid poplar Populus alba 'Berolinensis'.</title>
        <authorList>
            <person name="Chen S."/>
            <person name="Yu Y."/>
            <person name="Wang X."/>
            <person name="Wang S."/>
            <person name="Zhang T."/>
            <person name="Zhou Y."/>
            <person name="He R."/>
            <person name="Meng N."/>
            <person name="Wang Y."/>
            <person name="Liu W."/>
            <person name="Liu Z."/>
            <person name="Liu J."/>
            <person name="Guo Q."/>
            <person name="Huang H."/>
            <person name="Sederoff R.R."/>
            <person name="Wang G."/>
            <person name="Qu G."/>
            <person name="Chen S."/>
        </authorList>
    </citation>
    <scope>NUCLEOTIDE SEQUENCE</scope>
    <source>
        <strain evidence="7">SC-2020</strain>
    </source>
</reference>
<dbReference type="Proteomes" id="UP001164929">
    <property type="component" value="Chromosome 5"/>
</dbReference>
<dbReference type="InterPro" id="IPR014721">
    <property type="entry name" value="Ribsml_uS5_D2-typ_fold_subgr"/>
</dbReference>
<dbReference type="FunFam" id="3.30.565.10:FF:000003">
    <property type="entry name" value="DNA mismatch repair endonuclease MutL"/>
    <property type="match status" value="1"/>
</dbReference>
<proteinExistence type="inferred from homology"/>
<dbReference type="GO" id="GO:0016887">
    <property type="term" value="F:ATP hydrolysis activity"/>
    <property type="evidence" value="ECO:0007669"/>
    <property type="project" value="InterPro"/>
</dbReference>
<evidence type="ECO:0000259" key="6">
    <source>
        <dbReference type="SMART" id="SM01340"/>
    </source>
</evidence>
<dbReference type="PANTHER" id="PTHR10073">
    <property type="entry name" value="DNA MISMATCH REPAIR PROTEIN MLH, PMS, MUTL"/>
    <property type="match status" value="1"/>
</dbReference>
<name>A0AAD6QUL9_9ROSI</name>
<dbReference type="FunFam" id="3.30.1370.100:FF:000007">
    <property type="entry name" value="MUTL protein homolog 3"/>
    <property type="match status" value="1"/>
</dbReference>
<dbReference type="EMBL" id="JAQIZT010000005">
    <property type="protein sequence ID" value="KAJ6996936.1"/>
    <property type="molecule type" value="Genomic_DNA"/>
</dbReference>
<dbReference type="InterPro" id="IPR042120">
    <property type="entry name" value="MutL_C_dimsub"/>
</dbReference>